<protein>
    <recommendedName>
        <fullName evidence="4">N-acetyltransferase</fullName>
    </recommendedName>
</protein>
<dbReference type="Gene3D" id="3.40.630.30">
    <property type="match status" value="1"/>
</dbReference>
<feature type="compositionally biased region" description="Polar residues" evidence="1">
    <location>
        <begin position="1"/>
        <end position="11"/>
    </location>
</feature>
<dbReference type="SUPFAM" id="SSF55729">
    <property type="entry name" value="Acyl-CoA N-acyltransferases (Nat)"/>
    <property type="match status" value="1"/>
</dbReference>
<sequence>MRGMANGQQHIGDTPEADARTAQAPERPDAIHYGVQTRRVLERLQRGMGGKDAGPLTLQLALDPADVDAQAWDDLLAQQQSPSPFMRHAYLQAMQASGSATAETGWQALFPQLWRHGTDGRELLAACPLYVKSHSYGEYVFDWAWARAYAEHGLDYYPKALIAVPFTPVPGSRLLARSDRWRLALLEVVRALCADYGLSSLHLLLGDSHDQTTASANGLMLRDGVQFHWQNRSQLQPDTADWHSFDDFLGSLRQDKRKKIRAEQRKVQEAGVQFRWARGKEIPAEDWAFFYRCYERTYLEHGNAPYLTPAFFARMAESLADNWLLFIAEREGDPIACSLIGLHLDPSGKPLVAYGRYWGALERVDCLHFDACYYQPLQWCIEHGVQRFEGGAQGEHKMARALVPSPTWSAHWLAHPEFARAVGRFLEREKAGVAAYQEELQLRSPFRASSAASVTATKLR</sequence>
<proteinExistence type="predicted"/>
<dbReference type="InterPro" id="IPR016181">
    <property type="entry name" value="Acyl_CoA_acyltransferase"/>
</dbReference>
<feature type="region of interest" description="Disordered" evidence="1">
    <location>
        <begin position="1"/>
        <end position="32"/>
    </location>
</feature>
<reference evidence="2 3" key="1">
    <citation type="submission" date="2016-10" db="EMBL/GenBank/DDBJ databases">
        <authorList>
            <person name="de Groot N.N."/>
        </authorList>
    </citation>
    <scope>NUCLEOTIDE SEQUENCE [LARGE SCALE GENOMIC DNA]</scope>
    <source>
        <strain evidence="2 3">DSM 15123</strain>
    </source>
</reference>
<dbReference type="PANTHER" id="PTHR47017:SF1">
    <property type="entry name" value="ACYL-COA"/>
    <property type="match status" value="1"/>
</dbReference>
<evidence type="ECO:0000256" key="1">
    <source>
        <dbReference type="SAM" id="MobiDB-lite"/>
    </source>
</evidence>
<dbReference type="Pfam" id="PF04339">
    <property type="entry name" value="FemAB_like"/>
    <property type="match status" value="1"/>
</dbReference>
<dbReference type="STRING" id="1121117.SAMN02745977_01565"/>
<dbReference type="AlphaFoldDB" id="A0A1H8HQ26"/>
<accession>A0A1H8HQ26</accession>
<evidence type="ECO:0008006" key="4">
    <source>
        <dbReference type="Google" id="ProtNLM"/>
    </source>
</evidence>
<evidence type="ECO:0000313" key="3">
    <source>
        <dbReference type="Proteomes" id="UP000199531"/>
    </source>
</evidence>
<dbReference type="PANTHER" id="PTHR47017">
    <property type="entry name" value="ACYL-COA"/>
    <property type="match status" value="1"/>
</dbReference>
<evidence type="ECO:0000313" key="2">
    <source>
        <dbReference type="EMBL" id="SEN58291.1"/>
    </source>
</evidence>
<keyword evidence="3" id="KW-1185">Reference proteome</keyword>
<dbReference type="EMBL" id="FOCW01000003">
    <property type="protein sequence ID" value="SEN58291.1"/>
    <property type="molecule type" value="Genomic_DNA"/>
</dbReference>
<gene>
    <name evidence="2" type="ORF">SAMN02745977_01565</name>
</gene>
<dbReference type="Proteomes" id="UP000199531">
    <property type="component" value="Unassembled WGS sequence"/>
</dbReference>
<name>A0A1H8HQ26_9BURK</name>
<dbReference type="InterPro" id="IPR007434">
    <property type="entry name" value="FemAB-like"/>
</dbReference>
<organism evidence="2 3">
    <name type="scientific">Brachymonas denitrificans DSM 15123</name>
    <dbReference type="NCBI Taxonomy" id="1121117"/>
    <lineage>
        <taxon>Bacteria</taxon>
        <taxon>Pseudomonadati</taxon>
        <taxon>Pseudomonadota</taxon>
        <taxon>Betaproteobacteria</taxon>
        <taxon>Burkholderiales</taxon>
        <taxon>Comamonadaceae</taxon>
        <taxon>Brachymonas</taxon>
    </lineage>
</organism>